<name>A0A087BMM8_9BIFI</name>
<feature type="transmembrane region" description="Helical" evidence="8">
    <location>
        <begin position="94"/>
        <end position="117"/>
    </location>
</feature>
<evidence type="ECO:0000313" key="10">
    <source>
        <dbReference type="EMBL" id="KFI72278.1"/>
    </source>
</evidence>
<dbReference type="GO" id="GO:0005886">
    <property type="term" value="C:plasma membrane"/>
    <property type="evidence" value="ECO:0007669"/>
    <property type="project" value="UniProtKB-SubCell"/>
</dbReference>
<evidence type="ECO:0000256" key="8">
    <source>
        <dbReference type="SAM" id="Phobius"/>
    </source>
</evidence>
<feature type="transmembrane region" description="Helical" evidence="8">
    <location>
        <begin position="129"/>
        <end position="152"/>
    </location>
</feature>
<proteinExistence type="predicted"/>
<dbReference type="AlphaFoldDB" id="A0A087BMM8"/>
<dbReference type="InterPro" id="IPR000515">
    <property type="entry name" value="MetI-like"/>
</dbReference>
<dbReference type="PROSITE" id="PS50928">
    <property type="entry name" value="ABC_TM1"/>
    <property type="match status" value="1"/>
</dbReference>
<dbReference type="STRING" id="1693.BMIN_0170"/>
<comment type="caution">
    <text evidence="10">The sequence shown here is derived from an EMBL/GenBank/DDBJ whole genome shotgun (WGS) entry which is preliminary data.</text>
</comment>
<keyword evidence="6 8" id="KW-1133">Transmembrane helix</keyword>
<evidence type="ECO:0000256" key="3">
    <source>
        <dbReference type="ARBA" id="ARBA00022475"/>
    </source>
</evidence>
<keyword evidence="11" id="KW-1185">Reference proteome</keyword>
<keyword evidence="7 8" id="KW-0472">Membrane</keyword>
<dbReference type="SUPFAM" id="SSF161098">
    <property type="entry name" value="MetI-like"/>
    <property type="match status" value="1"/>
</dbReference>
<evidence type="ECO:0000256" key="4">
    <source>
        <dbReference type="ARBA" id="ARBA00022519"/>
    </source>
</evidence>
<keyword evidence="4" id="KW-0997">Cell inner membrane</keyword>
<feature type="transmembrane region" description="Helical" evidence="8">
    <location>
        <begin position="256"/>
        <end position="277"/>
    </location>
</feature>
<dbReference type="EMBL" id="JGZD01000009">
    <property type="protein sequence ID" value="KFI72278.1"/>
    <property type="molecule type" value="Genomic_DNA"/>
</dbReference>
<keyword evidence="5 8" id="KW-0812">Transmembrane</keyword>
<evidence type="ECO:0000256" key="5">
    <source>
        <dbReference type="ARBA" id="ARBA00022692"/>
    </source>
</evidence>
<dbReference type="PANTHER" id="PTHR43357:SF4">
    <property type="entry name" value="INNER MEMBRANE ABC TRANSPORTER PERMEASE PROTEIN YDCV"/>
    <property type="match status" value="1"/>
</dbReference>
<evidence type="ECO:0000256" key="7">
    <source>
        <dbReference type="ARBA" id="ARBA00023136"/>
    </source>
</evidence>
<feature type="transmembrane region" description="Helical" evidence="8">
    <location>
        <begin position="158"/>
        <end position="176"/>
    </location>
</feature>
<evidence type="ECO:0000256" key="1">
    <source>
        <dbReference type="ARBA" id="ARBA00004429"/>
    </source>
</evidence>
<dbReference type="GO" id="GO:0055085">
    <property type="term" value="P:transmembrane transport"/>
    <property type="evidence" value="ECO:0007669"/>
    <property type="project" value="InterPro"/>
</dbReference>
<sequence length="291" mass="31806">MDRIGIKKTVDRSGERPIADQMPVWSPYDRPTQVFRRVALVLFAVFIALPLIGMVYFTFRSSTGGFTTEHWTTVFSPRGSDIWDSLGPGLYNSLILVVCTVVIVYVLVIPAIILIDVRFPRMRRMMRVFMLFPIAVPAIILVVGFAPVFAFLSRVVGPGSWTLSLAYGVLAMPFVYTTVESDLSGLHAGTLVQAAESLGSRWSRTLVLVLVPCLRRSIVSATLMVCAIVLGEFTVASLLNRETLQTDLIVISQGDVYVSVIITLIVLVGTFAALFAVSGAGGRRTRGDSVK</sequence>
<feature type="transmembrane region" description="Helical" evidence="8">
    <location>
        <begin position="38"/>
        <end position="59"/>
    </location>
</feature>
<feature type="domain" description="ABC transmembrane type-1" evidence="9">
    <location>
        <begin position="90"/>
        <end position="275"/>
    </location>
</feature>
<evidence type="ECO:0000259" key="9">
    <source>
        <dbReference type="PROSITE" id="PS50928"/>
    </source>
</evidence>
<dbReference type="Proteomes" id="UP000029014">
    <property type="component" value="Unassembled WGS sequence"/>
</dbReference>
<evidence type="ECO:0000256" key="2">
    <source>
        <dbReference type="ARBA" id="ARBA00022448"/>
    </source>
</evidence>
<dbReference type="eggNOG" id="COG1177">
    <property type="taxonomic scope" value="Bacteria"/>
</dbReference>
<feature type="transmembrane region" description="Helical" evidence="8">
    <location>
        <begin position="218"/>
        <end position="236"/>
    </location>
</feature>
<accession>A0A087BMM8</accession>
<dbReference type="InterPro" id="IPR035906">
    <property type="entry name" value="MetI-like_sf"/>
</dbReference>
<dbReference type="CDD" id="cd06261">
    <property type="entry name" value="TM_PBP2"/>
    <property type="match status" value="1"/>
</dbReference>
<keyword evidence="2" id="KW-0813">Transport</keyword>
<protein>
    <submittedName>
        <fullName evidence="10">ABC transporter permease</fullName>
    </submittedName>
</protein>
<organism evidence="10 11">
    <name type="scientific">Bifidobacterium minimum</name>
    <dbReference type="NCBI Taxonomy" id="1693"/>
    <lineage>
        <taxon>Bacteria</taxon>
        <taxon>Bacillati</taxon>
        <taxon>Actinomycetota</taxon>
        <taxon>Actinomycetes</taxon>
        <taxon>Bifidobacteriales</taxon>
        <taxon>Bifidobacteriaceae</taxon>
        <taxon>Bifidobacterium</taxon>
    </lineage>
</organism>
<comment type="subcellular location">
    <subcellularLocation>
        <location evidence="1">Cell inner membrane</location>
        <topology evidence="1">Multi-pass membrane protein</topology>
    </subcellularLocation>
</comment>
<keyword evidence="3" id="KW-1003">Cell membrane</keyword>
<evidence type="ECO:0000256" key="6">
    <source>
        <dbReference type="ARBA" id="ARBA00022989"/>
    </source>
</evidence>
<gene>
    <name evidence="10" type="ORF">BMIN_0170</name>
</gene>
<dbReference type="Gene3D" id="1.10.3720.10">
    <property type="entry name" value="MetI-like"/>
    <property type="match status" value="1"/>
</dbReference>
<dbReference type="PANTHER" id="PTHR43357">
    <property type="entry name" value="INNER MEMBRANE ABC TRANSPORTER PERMEASE PROTEIN YDCV"/>
    <property type="match status" value="1"/>
</dbReference>
<evidence type="ECO:0000313" key="11">
    <source>
        <dbReference type="Proteomes" id="UP000029014"/>
    </source>
</evidence>
<reference evidence="10 11" key="1">
    <citation type="submission" date="2014-03" db="EMBL/GenBank/DDBJ databases">
        <title>Genomics of Bifidobacteria.</title>
        <authorList>
            <person name="Ventura M."/>
            <person name="Milani C."/>
            <person name="Lugli G.A."/>
        </authorList>
    </citation>
    <scope>NUCLEOTIDE SEQUENCE [LARGE SCALE GENOMIC DNA]</scope>
    <source>
        <strain evidence="10 11">LMG 11592</strain>
    </source>
</reference>